<feature type="transmembrane region" description="Helical" evidence="2">
    <location>
        <begin position="34"/>
        <end position="50"/>
    </location>
</feature>
<keyword evidence="2" id="KW-1133">Transmembrane helix</keyword>
<accession>A0A1G8GW31</accession>
<dbReference type="PANTHER" id="PTHR19959">
    <property type="entry name" value="KINESIN LIGHT CHAIN"/>
    <property type="match status" value="1"/>
</dbReference>
<reference evidence="4 5" key="1">
    <citation type="submission" date="2016-10" db="EMBL/GenBank/DDBJ databases">
        <authorList>
            <person name="de Groot N.N."/>
        </authorList>
    </citation>
    <scope>NUCLEOTIDE SEQUENCE [LARGE SCALE GENOMIC DNA]</scope>
    <source>
        <strain evidence="4 5">CPCC 201354</strain>
    </source>
</reference>
<feature type="compositionally biased region" description="Basic and acidic residues" evidence="1">
    <location>
        <begin position="851"/>
        <end position="867"/>
    </location>
</feature>
<dbReference type="Pfam" id="PF13424">
    <property type="entry name" value="TPR_12"/>
    <property type="match status" value="1"/>
</dbReference>
<dbReference type="Proteomes" id="UP000198923">
    <property type="component" value="Unassembled WGS sequence"/>
</dbReference>
<keyword evidence="2" id="KW-0472">Membrane</keyword>
<dbReference type="Gene3D" id="1.25.40.10">
    <property type="entry name" value="Tetratricopeptide repeat domain"/>
    <property type="match status" value="2"/>
</dbReference>
<feature type="domain" description="Orc1-like AAA ATPase" evidence="3">
    <location>
        <begin position="87"/>
        <end position="152"/>
    </location>
</feature>
<gene>
    <name evidence="4" type="ORF">SAMN05421505_12942</name>
</gene>
<dbReference type="PANTHER" id="PTHR19959:SF119">
    <property type="entry name" value="FUNGAL LIPASE-LIKE DOMAIN-CONTAINING PROTEIN"/>
    <property type="match status" value="1"/>
</dbReference>
<evidence type="ECO:0000313" key="5">
    <source>
        <dbReference type="Proteomes" id="UP000198923"/>
    </source>
</evidence>
<evidence type="ECO:0000259" key="3">
    <source>
        <dbReference type="Pfam" id="PF13191"/>
    </source>
</evidence>
<evidence type="ECO:0000256" key="1">
    <source>
        <dbReference type="SAM" id="MobiDB-lite"/>
    </source>
</evidence>
<proteinExistence type="predicted"/>
<keyword evidence="5" id="KW-1185">Reference proteome</keyword>
<dbReference type="AlphaFoldDB" id="A0A1G8GW31"/>
<dbReference type="Pfam" id="PF13374">
    <property type="entry name" value="TPR_10"/>
    <property type="match status" value="5"/>
</dbReference>
<feature type="region of interest" description="Disordered" evidence="1">
    <location>
        <begin position="848"/>
        <end position="867"/>
    </location>
</feature>
<dbReference type="SUPFAM" id="SSF48452">
    <property type="entry name" value="TPR-like"/>
    <property type="match status" value="3"/>
</dbReference>
<evidence type="ECO:0000313" key="4">
    <source>
        <dbReference type="EMBL" id="SDH98604.1"/>
    </source>
</evidence>
<dbReference type="Pfam" id="PF13191">
    <property type="entry name" value="AAA_16"/>
    <property type="match status" value="1"/>
</dbReference>
<dbReference type="InterPro" id="IPR027417">
    <property type="entry name" value="P-loop_NTPase"/>
</dbReference>
<protein>
    <submittedName>
        <fullName evidence="4">Tetratricopeptide repeat-containing protein</fullName>
    </submittedName>
</protein>
<organism evidence="4 5">
    <name type="scientific">Sinosporangium album</name>
    <dbReference type="NCBI Taxonomy" id="504805"/>
    <lineage>
        <taxon>Bacteria</taxon>
        <taxon>Bacillati</taxon>
        <taxon>Actinomycetota</taxon>
        <taxon>Actinomycetes</taxon>
        <taxon>Streptosporangiales</taxon>
        <taxon>Streptosporangiaceae</taxon>
        <taxon>Sinosporangium</taxon>
    </lineage>
</organism>
<evidence type="ECO:0000256" key="2">
    <source>
        <dbReference type="SAM" id="Phobius"/>
    </source>
</evidence>
<dbReference type="InterPro" id="IPR011990">
    <property type="entry name" value="TPR-like_helical_dom_sf"/>
</dbReference>
<dbReference type="SMART" id="SM00028">
    <property type="entry name" value="TPR"/>
    <property type="match status" value="8"/>
</dbReference>
<dbReference type="Gene3D" id="3.40.50.300">
    <property type="entry name" value="P-loop containing nucleotide triphosphate hydrolases"/>
    <property type="match status" value="1"/>
</dbReference>
<keyword evidence="2" id="KW-0812">Transmembrane</keyword>
<dbReference type="InterPro" id="IPR019734">
    <property type="entry name" value="TPR_rpt"/>
</dbReference>
<dbReference type="SUPFAM" id="SSF52540">
    <property type="entry name" value="P-loop containing nucleoside triphosphate hydrolases"/>
    <property type="match status" value="1"/>
</dbReference>
<name>A0A1G8GW31_9ACTN</name>
<sequence length="867" mass="93940">MWWWALRFLGALAGAGVAAAIAAAADGKTWWPVAGAFLGAVGTSFAPSLLERWRTRRIAHATAARAAELGPDSAPALLLRHSEAVVPFTGRERELAELLAWCSDPDAGRLRLLVGPGGVGKSRLAAELYERLDRSWGYLEIADEAEADALSRLREVSGGRLLVVVDYAETRTGLAGLLNEAAADEGSRLRVLLLARSAGEWWRQLGGQSARVRRMVSQAGEGMELAEQVAGGLSDQEVVMRAVPHFARALGAEVPEGMEVELGRGPHRVLDLHAVALVAVLRSMPHGSGAGPARVGAEDVLEELLGHERRFWLRTAQARGFTSGTDGLSTAALEQTVAAGTLLGARSRAQAAEVVGRVPDGTASVAVADWLRELYPPGTADDREWLGRLRPDRLAELHVTRQFSGSPELLEACLEGLDAHQGRRALVMLARAAHELDEAGEILQRLLPRVAGEVGGLVAPRETLVALYEALPFPSAVLAEAQALLAKRLLISVPDGDDGERARWLTAFGQHVSRLGRPAEALRATQEAVDIYRELAGHYPDRYRPDLADSLDNLGNRLSGLGLLVEALRAAQEAVDIRRELAGHYPDHFHPGLADSLDNLGNHLWETGRPAEAVRAALEAVDIRRELAGRYPDRYRPGLANSLSNLGNHLRATGLLTEALNVTREAVDIRRELAACYPDRYRPDLAMSLNNLGVFLSEMGLLAEALNVTREAVDIYRELAGHYPDRYRPDLAMSLNNLGIRLSETGLLAEALNVTREAVDIRRGLAECYPDRYRPGLASSLNNLGNHLSEAGLLAEALDAAREAVDIRRGLAERYPDRYRLDLAMSLNNLGVFLAEKGLKAEALRAAQEADDIHREPAARHPDSPTP</sequence>
<dbReference type="STRING" id="504805.SAMN05421505_12942"/>
<dbReference type="InterPro" id="IPR041664">
    <property type="entry name" value="AAA_16"/>
</dbReference>
<dbReference type="EMBL" id="FNCN01000029">
    <property type="protein sequence ID" value="SDH98604.1"/>
    <property type="molecule type" value="Genomic_DNA"/>
</dbReference>
<dbReference type="RefSeq" id="WP_093173596.1">
    <property type="nucleotide sequence ID" value="NZ_FNCN01000029.1"/>
</dbReference>